<dbReference type="SMART" id="SM01154">
    <property type="entry name" value="DUF1704"/>
    <property type="match status" value="1"/>
</dbReference>
<evidence type="ECO:0000256" key="5">
    <source>
        <dbReference type="PROSITE-ProRule" id="PRU00409"/>
    </source>
</evidence>
<comment type="cofactor">
    <cofactor evidence="1">
        <name>Zn(2+)</name>
        <dbReference type="ChEBI" id="CHEBI:29105"/>
    </cofactor>
</comment>
<sequence>MSIFGKAKGILGINARNLLYISRYNSSSDKRFADNKLYTKHFLSSRNIGVAKVFSAIRTYEELKHFKPASLPQTFVIKPNHGFGGEGIIVITGKKDNTYASVGGERWVWDELFRHMVAILDGKYAISGLRDEVIIEERLIPHDYFRKFAEFGLPDVRVIVFNLVPVLAMLRLPTHESKGKANLHLGAIGLGIDLGTGKTTYGVKNNRFITRLPNGERVNSLQIPEWEDVLLNAARCQKHSSIGHLAADLAITNRGVKVVELNARAGLSAQVANRVFLRSRLEKVADLKVISPEQGIEIAKTLFSRKISSRRSTSLAKPVIGLYEPVRLPTARKEHVIAKIDPHAMITELDESVGVDPKEKLLDLEIRNQKIKVPFRVSPKPIDQYHVVIAGKDLPGFLIDLTGTEAAVTRTPGASRDTKILQNVDRKLAEISTQIHFLAILKPLNLEQAKNLFLKHPTASPVFTYKTLDIDIPALRKELGKLRRDFDHQLADLMRAKMDELAIRLSLIETRGTEKMMEFSRKLYGDVSEEEYAEAHAYILHHRTNPDTSQRLTISQVVKRLEESLKRHHLTGWKVILQQEATADMQVNKRGAIFVRKAAQFTENRIQSLIAHEIETHIFRKENGSLQLYRIFEQGTAGYLETEEGLALLHQRQLGMPLGEKDVWSALNVVSIWYAKEMGFVELFHYLLQTYAIDRETAWRVCVKVKRGLIDTAVHASFTKDRVYYTGFKKVSAFFADQGYDGLHNLYMGKIGLADLPMLTPMSQWKISYIPSFASKVSDIDLKLPEDDSTPKKGGGM</sequence>
<dbReference type="GO" id="GO:0005524">
    <property type="term" value="F:ATP binding"/>
    <property type="evidence" value="ECO:0007669"/>
    <property type="project" value="UniProtKB-UniRule"/>
</dbReference>
<accession>A0A1G2B3R5</accession>
<evidence type="ECO:0000313" key="8">
    <source>
        <dbReference type="Proteomes" id="UP000179164"/>
    </source>
</evidence>
<dbReference type="InterPro" id="IPR012548">
    <property type="entry name" value="MATCAP"/>
</dbReference>
<keyword evidence="4" id="KW-0482">Metalloprotease</keyword>
<evidence type="ECO:0000256" key="3">
    <source>
        <dbReference type="ARBA" id="ARBA00022801"/>
    </source>
</evidence>
<dbReference type="PANTHER" id="PTHR31817:SF0">
    <property type="entry name" value="CHROMOSOME UNDETERMINED SCAFFOLD_67, WHOLE GENOME SHOTGUN SEQUENCE"/>
    <property type="match status" value="1"/>
</dbReference>
<evidence type="ECO:0000256" key="4">
    <source>
        <dbReference type="ARBA" id="ARBA00023049"/>
    </source>
</evidence>
<dbReference type="GO" id="GO:0008237">
    <property type="term" value="F:metallopeptidase activity"/>
    <property type="evidence" value="ECO:0007669"/>
    <property type="project" value="UniProtKB-KW"/>
</dbReference>
<keyword evidence="2" id="KW-0645">Protease</keyword>
<evidence type="ECO:0000256" key="2">
    <source>
        <dbReference type="ARBA" id="ARBA00022670"/>
    </source>
</evidence>
<dbReference type="PROSITE" id="PS50975">
    <property type="entry name" value="ATP_GRASP"/>
    <property type="match status" value="1"/>
</dbReference>
<dbReference type="Pfam" id="PF14397">
    <property type="entry name" value="ATPgrasp_ST"/>
    <property type="match status" value="1"/>
</dbReference>
<gene>
    <name evidence="7" type="ORF">A2898_04660</name>
</gene>
<name>A0A1G2B3R5_9BACT</name>
<dbReference type="GO" id="GO:0046872">
    <property type="term" value="F:metal ion binding"/>
    <property type="evidence" value="ECO:0007669"/>
    <property type="project" value="InterPro"/>
</dbReference>
<comment type="caution">
    <text evidence="7">The sequence shown here is derived from an EMBL/GenBank/DDBJ whole genome shotgun (WGS) entry which is preliminary data.</text>
</comment>
<evidence type="ECO:0000256" key="1">
    <source>
        <dbReference type="ARBA" id="ARBA00001947"/>
    </source>
</evidence>
<dbReference type="InterPro" id="IPR039523">
    <property type="entry name" value="RimK-rel_E_lig_ATP-grasp"/>
</dbReference>
<dbReference type="EMBL" id="MHKE01000017">
    <property type="protein sequence ID" value="OGY82850.1"/>
    <property type="molecule type" value="Genomic_DNA"/>
</dbReference>
<keyword evidence="3" id="KW-0378">Hydrolase</keyword>
<keyword evidence="5" id="KW-0067">ATP-binding</keyword>
<dbReference type="STRING" id="1798543.A2898_04660"/>
<evidence type="ECO:0000313" key="7">
    <source>
        <dbReference type="EMBL" id="OGY82850.1"/>
    </source>
</evidence>
<reference evidence="7 8" key="1">
    <citation type="journal article" date="2016" name="Nat. Commun.">
        <title>Thousands of microbial genomes shed light on interconnected biogeochemical processes in an aquifer system.</title>
        <authorList>
            <person name="Anantharaman K."/>
            <person name="Brown C.T."/>
            <person name="Hug L.A."/>
            <person name="Sharon I."/>
            <person name="Castelle C.J."/>
            <person name="Probst A.J."/>
            <person name="Thomas B.C."/>
            <person name="Singh A."/>
            <person name="Wilkins M.J."/>
            <person name="Karaoz U."/>
            <person name="Brodie E.L."/>
            <person name="Williams K.H."/>
            <person name="Hubbard S.S."/>
            <person name="Banfield J.F."/>
        </authorList>
    </citation>
    <scope>NUCLEOTIDE SEQUENCE [LARGE SCALE GENOMIC DNA]</scope>
</reference>
<dbReference type="GO" id="GO:0006508">
    <property type="term" value="P:proteolysis"/>
    <property type="evidence" value="ECO:0007669"/>
    <property type="project" value="UniProtKB-KW"/>
</dbReference>
<feature type="domain" description="ATP-grasp" evidence="6">
    <location>
        <begin position="40"/>
        <end position="289"/>
    </location>
</feature>
<protein>
    <recommendedName>
        <fullName evidence="6">ATP-grasp domain-containing protein</fullName>
    </recommendedName>
</protein>
<organism evidence="7 8">
    <name type="scientific">Candidatus Kerfeldbacteria bacterium RIFCSPLOWO2_01_FULL_48_11</name>
    <dbReference type="NCBI Taxonomy" id="1798543"/>
    <lineage>
        <taxon>Bacteria</taxon>
        <taxon>Candidatus Kerfeldiibacteriota</taxon>
    </lineage>
</organism>
<evidence type="ECO:0000259" key="6">
    <source>
        <dbReference type="PROSITE" id="PS50975"/>
    </source>
</evidence>
<proteinExistence type="predicted"/>
<dbReference type="AlphaFoldDB" id="A0A1G2B3R5"/>
<dbReference type="Proteomes" id="UP000179164">
    <property type="component" value="Unassembled WGS sequence"/>
</dbReference>
<keyword evidence="5" id="KW-0547">Nucleotide-binding</keyword>
<dbReference type="SUPFAM" id="SSF56059">
    <property type="entry name" value="Glutathione synthetase ATP-binding domain-like"/>
    <property type="match status" value="1"/>
</dbReference>
<dbReference type="InterPro" id="IPR011761">
    <property type="entry name" value="ATP-grasp"/>
</dbReference>
<dbReference type="PANTHER" id="PTHR31817">
    <property type="match status" value="1"/>
</dbReference>
<dbReference type="Gene3D" id="3.30.470.20">
    <property type="entry name" value="ATP-grasp fold, B domain"/>
    <property type="match status" value="1"/>
</dbReference>
<dbReference type="Pfam" id="PF08014">
    <property type="entry name" value="MATCAP"/>
    <property type="match status" value="1"/>
</dbReference>